<dbReference type="Proteomes" id="UP000194236">
    <property type="component" value="Unassembled WGS sequence"/>
</dbReference>
<sequence>MSLYESFLSRLSARIGTSNSVEMNMKSEDILAGLTQDFNDFNRNVELLNSRSFISIPTTPDSVCSNKSIKKN</sequence>
<accession>A0A1Y3BH29</accession>
<dbReference type="AlphaFoldDB" id="A0A1Y3BH29"/>
<evidence type="ECO:0000313" key="1">
    <source>
        <dbReference type="EMBL" id="OTF80239.1"/>
    </source>
</evidence>
<comment type="caution">
    <text evidence="1">The sequence shown here is derived from an EMBL/GenBank/DDBJ whole genome shotgun (WGS) entry which is preliminary data.</text>
</comment>
<evidence type="ECO:0000313" key="2">
    <source>
        <dbReference type="Proteomes" id="UP000194236"/>
    </source>
</evidence>
<protein>
    <submittedName>
        <fullName evidence="1">Uncharacterized protein</fullName>
    </submittedName>
</protein>
<organism evidence="1 2">
    <name type="scientific">Euroglyphus maynei</name>
    <name type="common">Mayne's house dust mite</name>
    <dbReference type="NCBI Taxonomy" id="6958"/>
    <lineage>
        <taxon>Eukaryota</taxon>
        <taxon>Metazoa</taxon>
        <taxon>Ecdysozoa</taxon>
        <taxon>Arthropoda</taxon>
        <taxon>Chelicerata</taxon>
        <taxon>Arachnida</taxon>
        <taxon>Acari</taxon>
        <taxon>Acariformes</taxon>
        <taxon>Sarcoptiformes</taxon>
        <taxon>Astigmata</taxon>
        <taxon>Psoroptidia</taxon>
        <taxon>Analgoidea</taxon>
        <taxon>Pyroglyphidae</taxon>
        <taxon>Pyroglyphinae</taxon>
        <taxon>Euroglyphus</taxon>
    </lineage>
</organism>
<name>A0A1Y3BH29_EURMA</name>
<dbReference type="EMBL" id="MUJZ01019295">
    <property type="protein sequence ID" value="OTF80239.1"/>
    <property type="molecule type" value="Genomic_DNA"/>
</dbReference>
<keyword evidence="2" id="KW-1185">Reference proteome</keyword>
<gene>
    <name evidence="1" type="ORF">BLA29_014749</name>
</gene>
<reference evidence="1 2" key="1">
    <citation type="submission" date="2017-03" db="EMBL/GenBank/DDBJ databases">
        <title>Genome Survey of Euroglyphus maynei.</title>
        <authorList>
            <person name="Arlian L.G."/>
            <person name="Morgan M.S."/>
            <person name="Rider S.D."/>
        </authorList>
    </citation>
    <scope>NUCLEOTIDE SEQUENCE [LARGE SCALE GENOMIC DNA]</scope>
    <source>
        <strain evidence="1">Arlian Lab</strain>
        <tissue evidence="1">Whole body</tissue>
    </source>
</reference>
<proteinExistence type="predicted"/>